<proteinExistence type="inferred from homology"/>
<reference evidence="4 5" key="1">
    <citation type="submission" date="2021-01" db="EMBL/GenBank/DDBJ databases">
        <title>Actinoplanes sp. nov. LDG1-01 isolated from lichen.</title>
        <authorList>
            <person name="Saeng-In P."/>
            <person name="Phongsopitanun W."/>
            <person name="Kanchanasin P."/>
            <person name="Yuki M."/>
            <person name="Kudo T."/>
            <person name="Ohkuma M."/>
            <person name="Tanasupawat S."/>
        </authorList>
    </citation>
    <scope>NUCLEOTIDE SEQUENCE [LARGE SCALE GENOMIC DNA]</scope>
    <source>
        <strain evidence="4 5">LDG1-01</strain>
    </source>
</reference>
<evidence type="ECO:0000259" key="3">
    <source>
        <dbReference type="Pfam" id="PF00535"/>
    </source>
</evidence>
<evidence type="ECO:0000313" key="4">
    <source>
        <dbReference type="EMBL" id="MBL7254384.1"/>
    </source>
</evidence>
<dbReference type="PANTHER" id="PTHR48090">
    <property type="entry name" value="UNDECAPRENYL-PHOSPHATE 4-DEOXY-4-FORMAMIDO-L-ARABINOSE TRANSFERASE-RELATED"/>
    <property type="match status" value="1"/>
</dbReference>
<dbReference type="CDD" id="cd04179">
    <property type="entry name" value="DPM_DPG-synthase_like"/>
    <property type="match status" value="1"/>
</dbReference>
<dbReference type="Gene3D" id="3.90.550.10">
    <property type="entry name" value="Spore Coat Polysaccharide Biosynthesis Protein SpsA, Chain A"/>
    <property type="match status" value="1"/>
</dbReference>
<dbReference type="EMBL" id="JAENHO010000002">
    <property type="protein sequence ID" value="MBL7254384.1"/>
    <property type="molecule type" value="Genomic_DNA"/>
</dbReference>
<dbReference type="RefSeq" id="WP_202990702.1">
    <property type="nucleotide sequence ID" value="NZ_JAENHO010000002.1"/>
</dbReference>
<feature type="domain" description="Glycosyltransferase 2-like" evidence="3">
    <location>
        <begin position="65"/>
        <end position="161"/>
    </location>
</feature>
<keyword evidence="5" id="KW-1185">Reference proteome</keyword>
<comment type="caution">
    <text evidence="4">The sequence shown here is derived from an EMBL/GenBank/DDBJ whole genome shotgun (WGS) entry which is preliminary data.</text>
</comment>
<protein>
    <submittedName>
        <fullName evidence="4">Glycosyltransferase</fullName>
    </submittedName>
</protein>
<dbReference type="InterPro" id="IPR001173">
    <property type="entry name" value="Glyco_trans_2-like"/>
</dbReference>
<feature type="compositionally biased region" description="Basic and acidic residues" evidence="2">
    <location>
        <begin position="406"/>
        <end position="427"/>
    </location>
</feature>
<accession>A0ABS1VJQ3</accession>
<evidence type="ECO:0000256" key="2">
    <source>
        <dbReference type="SAM" id="MobiDB-lite"/>
    </source>
</evidence>
<dbReference type="Pfam" id="PF00535">
    <property type="entry name" value="Glycos_transf_2"/>
    <property type="match status" value="1"/>
</dbReference>
<comment type="similarity">
    <text evidence="1">Belongs to the glycosyltransferase 2 family.</text>
</comment>
<sequence length="448" mass="47636">MPPSPLSAATSHHRTPSPSVSVVIPALDPAGLPSILRALPPVDEVIVVGTGLDLSARPGAVLVPPSRPGLGNAIACGVRAAHGDIVVTLNGDGSTDPADIPRFVRALVAGADVALGSRYSPGGGDLTGGRLRRWADLLLIWLLNTVLGLHRTDPGFGYAAFWRDAVPALGLTDPGTRGTAWGEGPEIGALLALRPAARGLRVAEVPSIARPPARGSDHDSARGSAPATARSSARTSVRASGRSSARASGRASARADRPRLRHWLRAALDELRGGDRPAWAPPAPIRNVAYPGLPRRAPLNNETGAGRRALDRRAVEALAAERQASERLIRERTTVRQFTGTKGWAQTDRRPVPQPVVQAPFHRVDPRNGQPPVWRDGHPERLGGPDVQPRSAQTPWRLAPGATQPVRREVGTRRRRIEGLRQSRPDLRVINGEGTGTTGRRARLRSVD</sequence>
<feature type="region of interest" description="Disordered" evidence="2">
    <location>
        <begin position="204"/>
        <end position="256"/>
    </location>
</feature>
<dbReference type="SUPFAM" id="SSF53448">
    <property type="entry name" value="Nucleotide-diphospho-sugar transferases"/>
    <property type="match status" value="1"/>
</dbReference>
<feature type="compositionally biased region" description="Low complexity" evidence="2">
    <location>
        <begin position="222"/>
        <end position="252"/>
    </location>
</feature>
<feature type="region of interest" description="Disordered" evidence="2">
    <location>
        <begin position="361"/>
        <end position="448"/>
    </location>
</feature>
<evidence type="ECO:0000256" key="1">
    <source>
        <dbReference type="ARBA" id="ARBA00006739"/>
    </source>
</evidence>
<evidence type="ECO:0000313" key="5">
    <source>
        <dbReference type="Proteomes" id="UP000598996"/>
    </source>
</evidence>
<gene>
    <name evidence="4" type="ORF">JKJ07_08680</name>
</gene>
<dbReference type="InterPro" id="IPR029044">
    <property type="entry name" value="Nucleotide-diphossugar_trans"/>
</dbReference>
<dbReference type="InterPro" id="IPR050256">
    <property type="entry name" value="Glycosyltransferase_2"/>
</dbReference>
<dbReference type="Proteomes" id="UP000598996">
    <property type="component" value="Unassembled WGS sequence"/>
</dbReference>
<dbReference type="PANTHER" id="PTHR48090:SF7">
    <property type="entry name" value="RFBJ PROTEIN"/>
    <property type="match status" value="1"/>
</dbReference>
<name>A0ABS1VJQ3_9ACTN</name>
<organism evidence="4 5">
    <name type="scientific">Paractinoplanes lichenicola</name>
    <dbReference type="NCBI Taxonomy" id="2802976"/>
    <lineage>
        <taxon>Bacteria</taxon>
        <taxon>Bacillati</taxon>
        <taxon>Actinomycetota</taxon>
        <taxon>Actinomycetes</taxon>
        <taxon>Micromonosporales</taxon>
        <taxon>Micromonosporaceae</taxon>
        <taxon>Paractinoplanes</taxon>
    </lineage>
</organism>